<sequence length="195" mass="22186">MGNKIKNVVINTLYKGWATLNEVSFSYKMKNESWVNQKRESYDRGDGATVLLYNKVKKTVILTKQFRVSTFLNGNDSGFVLETCAGMLDNDQPEACIIREIEEETGYRVNSVTKLFKAYSSPGALTEILHYFITEYSEDMKVNEGGGLDSEHEDIEVLEMPFEFAVNMITTGEIKDIKTICLLQYAQINKIFNNS</sequence>
<keyword evidence="11" id="KW-1185">Reference proteome</keyword>
<reference evidence="10 11" key="1">
    <citation type="submission" date="2020-09" db="EMBL/GenBank/DDBJ databases">
        <title>Bacillus nautilus sp. nov., Chryseoglobus crepusculi sp. nov, and Psychrobacter noctis sp. nov., isolated from deep-sea sponges from the equatorial Atlantic.</title>
        <authorList>
            <person name="Stennett H.L."/>
            <person name="Williams S.E."/>
        </authorList>
    </citation>
    <scope>NUCLEOTIDE SEQUENCE [LARGE SCALE GENOMIC DNA]</scope>
    <source>
        <strain evidence="10 11">28M-24</strain>
    </source>
</reference>
<dbReference type="Proteomes" id="UP000627521">
    <property type="component" value="Unassembled WGS sequence"/>
</dbReference>
<dbReference type="InterPro" id="IPR015797">
    <property type="entry name" value="NUDIX_hydrolase-like_dom_sf"/>
</dbReference>
<dbReference type="RefSeq" id="WP_191100819.1">
    <property type="nucleotide sequence ID" value="NZ_JACXXH010000001.1"/>
</dbReference>
<evidence type="ECO:0000256" key="7">
    <source>
        <dbReference type="ARBA" id="ARBA00032162"/>
    </source>
</evidence>
<evidence type="ECO:0000256" key="1">
    <source>
        <dbReference type="ARBA" id="ARBA00000847"/>
    </source>
</evidence>
<comment type="similarity">
    <text evidence="3">Belongs to the Nudix hydrolase family. NudK subfamily.</text>
</comment>
<gene>
    <name evidence="10" type="ORF">IEG06_01525</name>
</gene>
<evidence type="ECO:0000256" key="5">
    <source>
        <dbReference type="ARBA" id="ARBA00016377"/>
    </source>
</evidence>
<dbReference type="InterPro" id="IPR000086">
    <property type="entry name" value="NUDIX_hydrolase_dom"/>
</dbReference>
<comment type="cofactor">
    <cofactor evidence="2">
        <name>Mg(2+)</name>
        <dbReference type="ChEBI" id="CHEBI:18420"/>
    </cofactor>
</comment>
<comment type="caution">
    <text evidence="10">The sequence shown here is derived from an EMBL/GenBank/DDBJ whole genome shotgun (WGS) entry which is preliminary data.</text>
</comment>
<name>A0ABR8LS01_9FLAO</name>
<evidence type="ECO:0000256" key="6">
    <source>
        <dbReference type="ARBA" id="ARBA00022801"/>
    </source>
</evidence>
<evidence type="ECO:0000259" key="9">
    <source>
        <dbReference type="PROSITE" id="PS51462"/>
    </source>
</evidence>
<feature type="domain" description="Nudix hydrolase" evidence="9">
    <location>
        <begin position="43"/>
        <end position="182"/>
    </location>
</feature>
<proteinExistence type="inferred from homology"/>
<dbReference type="EMBL" id="JACXXH010000001">
    <property type="protein sequence ID" value="MBD3862113.1"/>
    <property type="molecule type" value="Genomic_DNA"/>
</dbReference>
<dbReference type="PANTHER" id="PTHR11839:SF18">
    <property type="entry name" value="NUDIX HYDROLASE DOMAIN-CONTAINING PROTEIN"/>
    <property type="match status" value="1"/>
</dbReference>
<organism evidence="10 11">
    <name type="scientific">Olleya marilimosa</name>
    <dbReference type="NCBI Taxonomy" id="272164"/>
    <lineage>
        <taxon>Bacteria</taxon>
        <taxon>Pseudomonadati</taxon>
        <taxon>Bacteroidota</taxon>
        <taxon>Flavobacteriia</taxon>
        <taxon>Flavobacteriales</taxon>
        <taxon>Flavobacteriaceae</taxon>
    </lineage>
</organism>
<dbReference type="CDD" id="cd24157">
    <property type="entry name" value="NUDIX_GDPMK"/>
    <property type="match status" value="1"/>
</dbReference>
<dbReference type="PANTHER" id="PTHR11839">
    <property type="entry name" value="UDP/ADP-SUGAR PYROPHOSPHATASE"/>
    <property type="match status" value="1"/>
</dbReference>
<dbReference type="InterPro" id="IPR004385">
    <property type="entry name" value="NDP_pyrophosphatase"/>
</dbReference>
<comment type="subunit">
    <text evidence="4">Homodimer.</text>
</comment>
<comment type="catalytic activity">
    <reaction evidence="1">
        <text>GDP-alpha-D-mannose + H2O = alpha-D-mannose 1-phosphate + GMP + 2 H(+)</text>
        <dbReference type="Rhea" id="RHEA:27978"/>
        <dbReference type="ChEBI" id="CHEBI:15377"/>
        <dbReference type="ChEBI" id="CHEBI:15378"/>
        <dbReference type="ChEBI" id="CHEBI:57527"/>
        <dbReference type="ChEBI" id="CHEBI:58115"/>
        <dbReference type="ChEBI" id="CHEBI:58409"/>
    </reaction>
</comment>
<dbReference type="SUPFAM" id="SSF55811">
    <property type="entry name" value="Nudix"/>
    <property type="match status" value="1"/>
</dbReference>
<evidence type="ECO:0000313" key="10">
    <source>
        <dbReference type="EMBL" id="MBD3862113.1"/>
    </source>
</evidence>
<evidence type="ECO:0000256" key="4">
    <source>
        <dbReference type="ARBA" id="ARBA00011738"/>
    </source>
</evidence>
<keyword evidence="6" id="KW-0378">Hydrolase</keyword>
<evidence type="ECO:0000256" key="2">
    <source>
        <dbReference type="ARBA" id="ARBA00001946"/>
    </source>
</evidence>
<evidence type="ECO:0000256" key="8">
    <source>
        <dbReference type="ARBA" id="ARBA00032272"/>
    </source>
</evidence>
<dbReference type="Pfam" id="PF00293">
    <property type="entry name" value="NUDIX"/>
    <property type="match status" value="1"/>
</dbReference>
<dbReference type="NCBIfam" id="TIGR00052">
    <property type="entry name" value="nudix-type nucleoside diphosphatase, YffH/AdpP family"/>
    <property type="match status" value="1"/>
</dbReference>
<evidence type="ECO:0000313" key="11">
    <source>
        <dbReference type="Proteomes" id="UP000627521"/>
    </source>
</evidence>
<dbReference type="PROSITE" id="PS51462">
    <property type="entry name" value="NUDIX"/>
    <property type="match status" value="1"/>
</dbReference>
<dbReference type="Gene3D" id="3.90.79.10">
    <property type="entry name" value="Nucleoside Triphosphate Pyrophosphohydrolase"/>
    <property type="match status" value="1"/>
</dbReference>
<protein>
    <recommendedName>
        <fullName evidence="5">GDP-mannose pyrophosphatase</fullName>
    </recommendedName>
    <alternativeName>
        <fullName evidence="7">GDP-mannose hydrolase</fullName>
    </alternativeName>
    <alternativeName>
        <fullName evidence="8">GDPMK</fullName>
    </alternativeName>
</protein>
<evidence type="ECO:0000256" key="3">
    <source>
        <dbReference type="ARBA" id="ARBA00007275"/>
    </source>
</evidence>
<accession>A0ABR8LS01</accession>